<dbReference type="InterPro" id="IPR003142">
    <property type="entry name" value="BPL_C"/>
</dbReference>
<dbReference type="HAMAP" id="MF_00978">
    <property type="entry name" value="Bifunct_BirA"/>
    <property type="match status" value="1"/>
</dbReference>
<dbReference type="SUPFAM" id="SSF55681">
    <property type="entry name" value="Class II aaRS and biotin synthetases"/>
    <property type="match status" value="1"/>
</dbReference>
<dbReference type="InterPro" id="IPR013196">
    <property type="entry name" value="HTH_11"/>
</dbReference>
<dbReference type="Pfam" id="PF03099">
    <property type="entry name" value="BPL_LplA_LipB"/>
    <property type="match status" value="1"/>
</dbReference>
<dbReference type="InterPro" id="IPR045864">
    <property type="entry name" value="aa-tRNA-synth_II/BPL/LPL"/>
</dbReference>
<evidence type="ECO:0000256" key="2">
    <source>
        <dbReference type="ARBA" id="ARBA00023267"/>
    </source>
</evidence>
<protein>
    <recommendedName>
        <fullName evidence="3">Bifunctional ligase/repressor BirA</fullName>
    </recommendedName>
    <alternativeName>
        <fullName evidence="3">Biotin--[acetyl-CoA-carboxylase] ligase</fullName>
        <ecNumber evidence="3">6.3.4.15</ecNumber>
    </alternativeName>
    <alternativeName>
        <fullName evidence="3">Biotin--protein ligase</fullName>
    </alternativeName>
    <alternativeName>
        <fullName evidence="3">Biotin-[acetyl-CoA carboxylase] synthetase</fullName>
    </alternativeName>
</protein>
<evidence type="ECO:0000313" key="5">
    <source>
        <dbReference type="EMBL" id="HIT98900.1"/>
    </source>
</evidence>
<dbReference type="PANTHER" id="PTHR12835">
    <property type="entry name" value="BIOTIN PROTEIN LIGASE"/>
    <property type="match status" value="1"/>
</dbReference>
<dbReference type="SUPFAM" id="SSF46785">
    <property type="entry name" value="Winged helix' DNA-binding domain"/>
    <property type="match status" value="1"/>
</dbReference>
<dbReference type="PANTHER" id="PTHR12835:SF5">
    <property type="entry name" value="BIOTIN--PROTEIN LIGASE"/>
    <property type="match status" value="1"/>
</dbReference>
<dbReference type="Gene3D" id="1.10.10.10">
    <property type="entry name" value="Winged helix-like DNA-binding domain superfamily/Winged helix DNA-binding domain"/>
    <property type="match status" value="1"/>
</dbReference>
<dbReference type="GO" id="GO:0003677">
    <property type="term" value="F:DNA binding"/>
    <property type="evidence" value="ECO:0007669"/>
    <property type="project" value="UniProtKB-UniRule"/>
</dbReference>
<dbReference type="AlphaFoldDB" id="A0A9D1KVB3"/>
<dbReference type="GO" id="GO:0006355">
    <property type="term" value="P:regulation of DNA-templated transcription"/>
    <property type="evidence" value="ECO:0007669"/>
    <property type="project" value="UniProtKB-UniRule"/>
</dbReference>
<comment type="similarity">
    <text evidence="3">Belongs to the biotin--protein ligase family.</text>
</comment>
<feature type="binding site" evidence="3">
    <location>
        <position position="116"/>
    </location>
    <ligand>
        <name>biotin</name>
        <dbReference type="ChEBI" id="CHEBI:57586"/>
    </ligand>
</feature>
<dbReference type="InterPro" id="IPR036390">
    <property type="entry name" value="WH_DNA-bd_sf"/>
</dbReference>
<sequence length="326" mass="35966">MSTKDSVLSTLEKNQGKFISGEELSNTLNVSRTAVWKAIKTLREEGYPIEAVTNRGYMMMEKSWQITEDSLRASLPGRYKNNIIHIYDAVDSTNIKARHMTLEKAEHGTVVIAKQQTKGRGRLGRNFFSPVEGLYMSIIIKPDFSLEKSLLVTSAAAVAVAESIEETTGCEAMIKWVNDVYVDGKKVCGILTEGITDLETGQIEYLVIGIGINTTVKDFPDELKATAGAVEGNYSKSALAADIITKTLDFTAEIDKSSFMDIYRKKSLVTGKDVTVYKGRYKIDPKDEIPGRRARVLDIADDGGLVVLYSDGSREKLISGEISIRL</sequence>
<keyword evidence="3" id="KW-0804">Transcription</keyword>
<dbReference type="Gene3D" id="3.30.930.10">
    <property type="entry name" value="Bira Bifunctional Protein, Domain 2"/>
    <property type="match status" value="1"/>
</dbReference>
<dbReference type="EC" id="6.3.4.15" evidence="3"/>
<dbReference type="CDD" id="cd16442">
    <property type="entry name" value="BPL"/>
    <property type="match status" value="1"/>
</dbReference>
<dbReference type="Proteomes" id="UP000824159">
    <property type="component" value="Unassembled WGS sequence"/>
</dbReference>
<dbReference type="InterPro" id="IPR004143">
    <property type="entry name" value="BPL_LPL_catalytic"/>
</dbReference>
<evidence type="ECO:0000259" key="4">
    <source>
        <dbReference type="PROSITE" id="PS51733"/>
    </source>
</evidence>
<evidence type="ECO:0000256" key="3">
    <source>
        <dbReference type="HAMAP-Rule" id="MF_00978"/>
    </source>
</evidence>
<dbReference type="NCBIfam" id="TIGR00121">
    <property type="entry name" value="birA_ligase"/>
    <property type="match status" value="1"/>
</dbReference>
<name>A0A9D1KVB3_9FIRM</name>
<feature type="DNA-binding region" description="H-T-H motif" evidence="3">
    <location>
        <begin position="21"/>
        <end position="40"/>
    </location>
</feature>
<dbReference type="Pfam" id="PF02237">
    <property type="entry name" value="BPL_C"/>
    <property type="match status" value="1"/>
</dbReference>
<keyword evidence="1 3" id="KW-0436">Ligase</keyword>
<evidence type="ECO:0000313" key="6">
    <source>
        <dbReference type="Proteomes" id="UP000824159"/>
    </source>
</evidence>
<comment type="function">
    <text evidence="3">Acts both as a biotin--[acetyl-CoA-carboxylase] ligase and a repressor.</text>
</comment>
<dbReference type="GO" id="GO:0005737">
    <property type="term" value="C:cytoplasm"/>
    <property type="evidence" value="ECO:0007669"/>
    <property type="project" value="TreeGrafter"/>
</dbReference>
<reference evidence="5" key="2">
    <citation type="journal article" date="2021" name="PeerJ">
        <title>Extensive microbial diversity within the chicken gut microbiome revealed by metagenomics and culture.</title>
        <authorList>
            <person name="Gilroy R."/>
            <person name="Ravi A."/>
            <person name="Getino M."/>
            <person name="Pursley I."/>
            <person name="Horton D.L."/>
            <person name="Alikhan N.F."/>
            <person name="Baker D."/>
            <person name="Gharbi K."/>
            <person name="Hall N."/>
            <person name="Watson M."/>
            <person name="Adriaenssens E.M."/>
            <person name="Foster-Nyarko E."/>
            <person name="Jarju S."/>
            <person name="Secka A."/>
            <person name="Antonio M."/>
            <person name="Oren A."/>
            <person name="Chaudhuri R.R."/>
            <person name="La Ragione R."/>
            <person name="Hildebrand F."/>
            <person name="Pallen M.J."/>
        </authorList>
    </citation>
    <scope>NUCLEOTIDE SEQUENCE</scope>
    <source>
        <strain evidence="5">CHK176-22527</strain>
    </source>
</reference>
<feature type="domain" description="BPL/LPL catalytic" evidence="4">
    <location>
        <begin position="69"/>
        <end position="256"/>
    </location>
</feature>
<feature type="binding site" evidence="3">
    <location>
        <position position="186"/>
    </location>
    <ligand>
        <name>biotin</name>
        <dbReference type="ChEBI" id="CHEBI:57586"/>
    </ligand>
</feature>
<feature type="binding site" evidence="3">
    <location>
        <begin position="92"/>
        <end position="94"/>
    </location>
    <ligand>
        <name>biotin</name>
        <dbReference type="ChEBI" id="CHEBI:57586"/>
    </ligand>
</feature>
<dbReference type="GO" id="GO:0009249">
    <property type="term" value="P:protein lipoylation"/>
    <property type="evidence" value="ECO:0007669"/>
    <property type="project" value="UniProtKB-ARBA"/>
</dbReference>
<dbReference type="GO" id="GO:0005524">
    <property type="term" value="F:ATP binding"/>
    <property type="evidence" value="ECO:0007669"/>
    <property type="project" value="UniProtKB-UniRule"/>
</dbReference>
<dbReference type="GO" id="GO:0016740">
    <property type="term" value="F:transferase activity"/>
    <property type="evidence" value="ECO:0007669"/>
    <property type="project" value="UniProtKB-ARBA"/>
</dbReference>
<dbReference type="Gene3D" id="2.30.30.100">
    <property type="match status" value="1"/>
</dbReference>
<reference evidence="5" key="1">
    <citation type="submission" date="2020-10" db="EMBL/GenBank/DDBJ databases">
        <authorList>
            <person name="Gilroy R."/>
        </authorList>
    </citation>
    <scope>NUCLEOTIDE SEQUENCE</scope>
    <source>
        <strain evidence="5">CHK176-22527</strain>
    </source>
</reference>
<proteinExistence type="inferred from homology"/>
<comment type="caution">
    <text evidence="5">The sequence shown here is derived from an EMBL/GenBank/DDBJ whole genome shotgun (WGS) entry which is preliminary data.</text>
</comment>
<gene>
    <name evidence="3" type="primary">birA</name>
    <name evidence="5" type="ORF">IAD12_01410</name>
</gene>
<accession>A0A9D1KVB3</accession>
<dbReference type="InterPro" id="IPR030855">
    <property type="entry name" value="Bifunct_BirA"/>
</dbReference>
<dbReference type="InterPro" id="IPR036388">
    <property type="entry name" value="WH-like_DNA-bd_sf"/>
</dbReference>
<keyword evidence="2 3" id="KW-0092">Biotin</keyword>
<comment type="catalytic activity">
    <reaction evidence="3">
        <text>biotin + L-lysyl-[protein] + ATP = N(6)-biotinyl-L-lysyl-[protein] + AMP + diphosphate + H(+)</text>
        <dbReference type="Rhea" id="RHEA:11756"/>
        <dbReference type="Rhea" id="RHEA-COMP:9752"/>
        <dbReference type="Rhea" id="RHEA-COMP:10505"/>
        <dbReference type="ChEBI" id="CHEBI:15378"/>
        <dbReference type="ChEBI" id="CHEBI:29969"/>
        <dbReference type="ChEBI" id="CHEBI:30616"/>
        <dbReference type="ChEBI" id="CHEBI:33019"/>
        <dbReference type="ChEBI" id="CHEBI:57586"/>
        <dbReference type="ChEBI" id="CHEBI:83144"/>
        <dbReference type="ChEBI" id="CHEBI:456215"/>
        <dbReference type="EC" id="6.3.4.15"/>
    </reaction>
</comment>
<keyword evidence="3" id="KW-0238">DNA-binding</keyword>
<dbReference type="PROSITE" id="PS51733">
    <property type="entry name" value="BPL_LPL_CATALYTIC"/>
    <property type="match status" value="1"/>
</dbReference>
<evidence type="ECO:0000256" key="1">
    <source>
        <dbReference type="ARBA" id="ARBA00022598"/>
    </source>
</evidence>
<keyword evidence="3" id="KW-0067">ATP-binding</keyword>
<dbReference type="InterPro" id="IPR004408">
    <property type="entry name" value="Biotin_CoA_COase_ligase"/>
</dbReference>
<keyword evidence="3" id="KW-0547">Nucleotide-binding</keyword>
<dbReference type="EMBL" id="DVLX01000020">
    <property type="protein sequence ID" value="HIT98900.1"/>
    <property type="molecule type" value="Genomic_DNA"/>
</dbReference>
<keyword evidence="3" id="KW-0805">Transcription regulation</keyword>
<dbReference type="GO" id="GO:0004077">
    <property type="term" value="F:biotin--[biotin carboxyl-carrier protein] ligase activity"/>
    <property type="evidence" value="ECO:0007669"/>
    <property type="project" value="UniProtKB-UniRule"/>
</dbReference>
<dbReference type="Pfam" id="PF08279">
    <property type="entry name" value="HTH_11"/>
    <property type="match status" value="1"/>
</dbReference>
<organism evidence="5 6">
    <name type="scientific">Candidatus Allocopromorpha excrementavium</name>
    <dbReference type="NCBI Taxonomy" id="2840741"/>
    <lineage>
        <taxon>Bacteria</taxon>
        <taxon>Bacillati</taxon>
        <taxon>Bacillota</taxon>
        <taxon>Clostridia</taxon>
        <taxon>Eubacteriales</taxon>
        <taxon>Eubacteriaceae</taxon>
        <taxon>Eubacteriaceae incertae sedis</taxon>
        <taxon>Candidatus Allocopromorpha</taxon>
    </lineage>
</organism>
<keyword evidence="3" id="KW-0678">Repressor</keyword>
<feature type="binding site" evidence="3">
    <location>
        <begin position="120"/>
        <end position="122"/>
    </location>
    <ligand>
        <name>biotin</name>
        <dbReference type="ChEBI" id="CHEBI:57586"/>
    </ligand>
</feature>